<sequence length="231" mass="23491">MTATGNGSPWPTKKGIEVKSSLSTRIAALAAVAGLAFTLTACSGDSGADDKKANDDQSQAKDSDSESDTGQAFGPACADIPKDGDGSFDGMAKDPVATAASNNPALSTLVEAVTAADLADTLNSSENITVFAPANSAFEKVPEKDLAALLKDKEKLTEVLTYHVVGETVSPDKLGTAGPFESLQGADIEAAGSGEDYTVNGDAKVVCGNVETANATVYIIDTVLMPPADDK</sequence>
<dbReference type="GO" id="GO:0005615">
    <property type="term" value="C:extracellular space"/>
    <property type="evidence" value="ECO:0007669"/>
    <property type="project" value="TreeGrafter"/>
</dbReference>
<proteinExistence type="predicted"/>
<evidence type="ECO:0000256" key="2">
    <source>
        <dbReference type="SAM" id="MobiDB-lite"/>
    </source>
</evidence>
<evidence type="ECO:0000313" key="5">
    <source>
        <dbReference type="Proteomes" id="UP000000844"/>
    </source>
</evidence>
<dbReference type="PANTHER" id="PTHR10900:SF77">
    <property type="entry name" value="FI19380P1"/>
    <property type="match status" value="1"/>
</dbReference>
<feature type="region of interest" description="Disordered" evidence="2">
    <location>
        <begin position="44"/>
        <end position="95"/>
    </location>
</feature>
<accession>D3Q003</accession>
<dbReference type="STRING" id="446470.Snas_5904"/>
<dbReference type="Pfam" id="PF02469">
    <property type="entry name" value="Fasciclin"/>
    <property type="match status" value="1"/>
</dbReference>
<organism evidence="4 5">
    <name type="scientific">Stackebrandtia nassauensis (strain DSM 44728 / CIP 108903 / NRRL B-16338 / NBRC 102104 / LLR-40K-21)</name>
    <dbReference type="NCBI Taxonomy" id="446470"/>
    <lineage>
        <taxon>Bacteria</taxon>
        <taxon>Bacillati</taxon>
        <taxon>Actinomycetota</taxon>
        <taxon>Actinomycetes</taxon>
        <taxon>Glycomycetales</taxon>
        <taxon>Glycomycetaceae</taxon>
        <taxon>Stackebrandtia</taxon>
    </lineage>
</organism>
<evidence type="ECO:0000313" key="4">
    <source>
        <dbReference type="EMBL" id="ADD45532.1"/>
    </source>
</evidence>
<dbReference type="GO" id="GO:0031012">
    <property type="term" value="C:extracellular matrix"/>
    <property type="evidence" value="ECO:0007669"/>
    <property type="project" value="TreeGrafter"/>
</dbReference>
<dbReference type="EMBL" id="CP001778">
    <property type="protein sequence ID" value="ADD45532.1"/>
    <property type="molecule type" value="Genomic_DNA"/>
</dbReference>
<dbReference type="eggNOG" id="COG2335">
    <property type="taxonomic scope" value="Bacteria"/>
</dbReference>
<evidence type="ECO:0000256" key="1">
    <source>
        <dbReference type="ARBA" id="ARBA00022729"/>
    </source>
</evidence>
<dbReference type="AlphaFoldDB" id="D3Q003"/>
<feature type="compositionally biased region" description="Basic and acidic residues" evidence="2">
    <location>
        <begin position="48"/>
        <end position="64"/>
    </location>
</feature>
<dbReference type="InterPro" id="IPR000782">
    <property type="entry name" value="FAS1_domain"/>
</dbReference>
<gene>
    <name evidence="4" type="ordered locus">Snas_5904</name>
</gene>
<dbReference type="InterPro" id="IPR036378">
    <property type="entry name" value="FAS1_dom_sf"/>
</dbReference>
<dbReference type="GO" id="GO:0030198">
    <property type="term" value="P:extracellular matrix organization"/>
    <property type="evidence" value="ECO:0007669"/>
    <property type="project" value="TreeGrafter"/>
</dbReference>
<dbReference type="GO" id="GO:0050839">
    <property type="term" value="F:cell adhesion molecule binding"/>
    <property type="evidence" value="ECO:0007669"/>
    <property type="project" value="TreeGrafter"/>
</dbReference>
<dbReference type="KEGG" id="sna:Snas_5904"/>
<dbReference type="Gene3D" id="2.30.180.10">
    <property type="entry name" value="FAS1 domain"/>
    <property type="match status" value="1"/>
</dbReference>
<dbReference type="RefSeq" id="WP_013021103.1">
    <property type="nucleotide sequence ID" value="NC_013947.1"/>
</dbReference>
<dbReference type="PROSITE" id="PS50213">
    <property type="entry name" value="FAS1"/>
    <property type="match status" value="1"/>
</dbReference>
<evidence type="ECO:0000259" key="3">
    <source>
        <dbReference type="PROSITE" id="PS50213"/>
    </source>
</evidence>
<name>D3Q003_STANL</name>
<reference evidence="4 5" key="1">
    <citation type="journal article" date="2009" name="Stand. Genomic Sci.">
        <title>Complete genome sequence of Stackebrandtia nassauensis type strain (LLR-40K-21).</title>
        <authorList>
            <person name="Munk C."/>
            <person name="Lapidus A."/>
            <person name="Copeland A."/>
            <person name="Jando M."/>
            <person name="Mayilraj S."/>
            <person name="Glavina Del Rio T."/>
            <person name="Nolan M."/>
            <person name="Chen F."/>
            <person name="Lucas S."/>
            <person name="Tice H."/>
            <person name="Cheng J.F."/>
            <person name="Han C."/>
            <person name="Detter J.C."/>
            <person name="Bruce D."/>
            <person name="Goodwin L."/>
            <person name="Chain P."/>
            <person name="Pitluck S."/>
            <person name="Goker M."/>
            <person name="Ovchinikova G."/>
            <person name="Pati A."/>
            <person name="Ivanova N."/>
            <person name="Mavromatis K."/>
            <person name="Chen A."/>
            <person name="Palaniappan K."/>
            <person name="Land M."/>
            <person name="Hauser L."/>
            <person name="Chang Y.J."/>
            <person name="Jeffries C.D."/>
            <person name="Bristow J."/>
            <person name="Eisen J.A."/>
            <person name="Markowitz V."/>
            <person name="Hugenholtz P."/>
            <person name="Kyrpides N.C."/>
            <person name="Klenk H.P."/>
        </authorList>
    </citation>
    <scope>NUCLEOTIDE SEQUENCE [LARGE SCALE GENOMIC DNA]</scope>
    <source>
        <strain evidence="5">DSM 44728 / CIP 108903 / NRRL B-16338 / NBRC 102104 / LLR-40K-21</strain>
    </source>
</reference>
<dbReference type="SUPFAM" id="SSF82153">
    <property type="entry name" value="FAS1 domain"/>
    <property type="match status" value="1"/>
</dbReference>
<feature type="domain" description="FAS1" evidence="3">
    <location>
        <begin position="93"/>
        <end position="224"/>
    </location>
</feature>
<dbReference type="Proteomes" id="UP000000844">
    <property type="component" value="Chromosome"/>
</dbReference>
<dbReference type="SMART" id="SM00554">
    <property type="entry name" value="FAS1"/>
    <property type="match status" value="1"/>
</dbReference>
<dbReference type="PANTHER" id="PTHR10900">
    <property type="entry name" value="PERIOSTIN-RELATED"/>
    <property type="match status" value="1"/>
</dbReference>
<dbReference type="OrthoDB" id="9800666at2"/>
<dbReference type="InterPro" id="IPR050904">
    <property type="entry name" value="Adhesion/Biosynth-related"/>
</dbReference>
<keyword evidence="1" id="KW-0732">Signal</keyword>
<dbReference type="GO" id="GO:0007155">
    <property type="term" value="P:cell adhesion"/>
    <property type="evidence" value="ECO:0007669"/>
    <property type="project" value="TreeGrafter"/>
</dbReference>
<keyword evidence="5" id="KW-1185">Reference proteome</keyword>
<dbReference type="HOGENOM" id="CLU_031281_3_1_11"/>
<protein>
    <submittedName>
        <fullName evidence="4">Beta-Ig-H3/fasciclin</fullName>
    </submittedName>
</protein>
<dbReference type="FunFam" id="2.30.180.10:FF:000019">
    <property type="entry name" value="Cell surface lipoprotein"/>
    <property type="match status" value="1"/>
</dbReference>